<dbReference type="InParanoid" id="D3BMX9"/>
<evidence type="ECO:0000313" key="2">
    <source>
        <dbReference type="EMBL" id="EFA77341.1"/>
    </source>
</evidence>
<dbReference type="EMBL" id="ADBJ01000043">
    <property type="protein sequence ID" value="EFA77341.1"/>
    <property type="molecule type" value="Genomic_DNA"/>
</dbReference>
<dbReference type="GeneID" id="31368019"/>
<organism evidence="2 3">
    <name type="scientific">Heterostelium pallidum (strain ATCC 26659 / Pp 5 / PN500)</name>
    <name type="common">Cellular slime mold</name>
    <name type="synonym">Polysphondylium pallidum</name>
    <dbReference type="NCBI Taxonomy" id="670386"/>
    <lineage>
        <taxon>Eukaryota</taxon>
        <taxon>Amoebozoa</taxon>
        <taxon>Evosea</taxon>
        <taxon>Eumycetozoa</taxon>
        <taxon>Dictyostelia</taxon>
        <taxon>Acytosteliales</taxon>
        <taxon>Acytosteliaceae</taxon>
        <taxon>Heterostelium</taxon>
    </lineage>
</organism>
<evidence type="ECO:0000313" key="3">
    <source>
        <dbReference type="Proteomes" id="UP000001396"/>
    </source>
</evidence>
<feature type="chain" id="PRO_5003041384" evidence="1">
    <location>
        <begin position="21"/>
        <end position="156"/>
    </location>
</feature>
<sequence length="156" mass="17699">MQYFLALFVIFVLFSSTSNAVELELTDKPLTVNITQGPIFRTSETPVYQKKEDVTKEILLLPYDKAFGEPQYDLSSGKPRNAPIRIDQGGKTKDGYFVTQTKVVAVKQKNSISVVFTSPLCANKQNENDRQLILRNIKEAAIRSYDTSRIFIVRCQ</sequence>
<comment type="caution">
    <text evidence="2">The sequence shown here is derived from an EMBL/GenBank/DDBJ whole genome shotgun (WGS) entry which is preliminary data.</text>
</comment>
<dbReference type="FunCoup" id="D3BMX9">
    <property type="interactions" value="17"/>
</dbReference>
<keyword evidence="3" id="KW-1185">Reference proteome</keyword>
<accession>D3BMX9</accession>
<keyword evidence="1" id="KW-0732">Signal</keyword>
<proteinExistence type="predicted"/>
<name>D3BMX9_HETP5</name>
<dbReference type="AlphaFoldDB" id="D3BMX9"/>
<dbReference type="RefSeq" id="XP_020429470.1">
    <property type="nucleotide sequence ID" value="XM_020583283.1"/>
</dbReference>
<dbReference type="Proteomes" id="UP000001396">
    <property type="component" value="Unassembled WGS sequence"/>
</dbReference>
<reference evidence="2 3" key="1">
    <citation type="journal article" date="2011" name="Genome Res.">
        <title>Phylogeny-wide analysis of social amoeba genomes highlights ancient origins for complex intercellular communication.</title>
        <authorList>
            <person name="Heidel A.J."/>
            <person name="Lawal H.M."/>
            <person name="Felder M."/>
            <person name="Schilde C."/>
            <person name="Helps N.R."/>
            <person name="Tunggal B."/>
            <person name="Rivero F."/>
            <person name="John U."/>
            <person name="Schleicher M."/>
            <person name="Eichinger L."/>
            <person name="Platzer M."/>
            <person name="Noegel A.A."/>
            <person name="Schaap P."/>
            <person name="Gloeckner G."/>
        </authorList>
    </citation>
    <scope>NUCLEOTIDE SEQUENCE [LARGE SCALE GENOMIC DNA]</scope>
    <source>
        <strain evidence="3">ATCC 26659 / Pp 5 / PN500</strain>
    </source>
</reference>
<feature type="signal peptide" evidence="1">
    <location>
        <begin position="1"/>
        <end position="20"/>
    </location>
</feature>
<gene>
    <name evidence="2" type="ORF">PPL_12552</name>
</gene>
<evidence type="ECO:0000256" key="1">
    <source>
        <dbReference type="SAM" id="SignalP"/>
    </source>
</evidence>
<protein>
    <submittedName>
        <fullName evidence="2">Uncharacterized protein</fullName>
    </submittedName>
</protein>